<dbReference type="OrthoDB" id="10440167at2759"/>
<keyword evidence="1" id="KW-0812">Transmembrane</keyword>
<sequence length="143" mass="16155">MEVEVVVSVVMVVVVVLGLELVVVVTLVACQYLVVRQVIHEQLGLHHAHTHAHVRDSAEAVLQGPHHARKTDHLEHHHGQNHMVCYDEHLWWPQKALQASDVHVDGPAEMEYESLLNALTLMLSMTNTLKCNQWRINLIMCSG</sequence>
<gene>
    <name evidence="2" type="ORF">ARMOST_20367</name>
</gene>
<proteinExistence type="predicted"/>
<evidence type="ECO:0000256" key="1">
    <source>
        <dbReference type="SAM" id="Phobius"/>
    </source>
</evidence>
<evidence type="ECO:0000313" key="2">
    <source>
        <dbReference type="EMBL" id="SJL16838.1"/>
    </source>
</evidence>
<dbReference type="AlphaFoldDB" id="A0A284S754"/>
<reference evidence="3" key="1">
    <citation type="journal article" date="2017" name="Nat. Ecol. Evol.">
        <title>Genome expansion and lineage-specific genetic innovations in the forest pathogenic fungi Armillaria.</title>
        <authorList>
            <person name="Sipos G."/>
            <person name="Prasanna A.N."/>
            <person name="Walter M.C."/>
            <person name="O'Connor E."/>
            <person name="Balint B."/>
            <person name="Krizsan K."/>
            <person name="Kiss B."/>
            <person name="Hess J."/>
            <person name="Varga T."/>
            <person name="Slot J."/>
            <person name="Riley R."/>
            <person name="Boka B."/>
            <person name="Rigling D."/>
            <person name="Barry K."/>
            <person name="Lee J."/>
            <person name="Mihaltcheva S."/>
            <person name="LaButti K."/>
            <person name="Lipzen A."/>
            <person name="Waldron R."/>
            <person name="Moloney N.M."/>
            <person name="Sperisen C."/>
            <person name="Kredics L."/>
            <person name="Vagvoelgyi C."/>
            <person name="Patrignani A."/>
            <person name="Fitzpatrick D."/>
            <person name="Nagy I."/>
            <person name="Doyle S."/>
            <person name="Anderson J.B."/>
            <person name="Grigoriev I.V."/>
            <person name="Gueldener U."/>
            <person name="Muensterkoetter M."/>
            <person name="Nagy L.G."/>
        </authorList>
    </citation>
    <scope>NUCLEOTIDE SEQUENCE [LARGE SCALE GENOMIC DNA]</scope>
    <source>
        <strain evidence="3">C18/9</strain>
    </source>
</reference>
<protein>
    <submittedName>
        <fullName evidence="2">Uncharacterized protein</fullName>
    </submittedName>
</protein>
<evidence type="ECO:0000313" key="3">
    <source>
        <dbReference type="Proteomes" id="UP000219338"/>
    </source>
</evidence>
<accession>A0A284S754</accession>
<keyword evidence="3" id="KW-1185">Reference proteome</keyword>
<name>A0A284S754_ARMOS</name>
<dbReference type="Proteomes" id="UP000219338">
    <property type="component" value="Unassembled WGS sequence"/>
</dbReference>
<feature type="transmembrane region" description="Helical" evidence="1">
    <location>
        <begin position="6"/>
        <end position="35"/>
    </location>
</feature>
<dbReference type="EMBL" id="FUEG01000038">
    <property type="protein sequence ID" value="SJL16838.1"/>
    <property type="molecule type" value="Genomic_DNA"/>
</dbReference>
<keyword evidence="1" id="KW-0472">Membrane</keyword>
<organism evidence="2 3">
    <name type="scientific">Armillaria ostoyae</name>
    <name type="common">Armillaria root rot fungus</name>
    <dbReference type="NCBI Taxonomy" id="47428"/>
    <lineage>
        <taxon>Eukaryota</taxon>
        <taxon>Fungi</taxon>
        <taxon>Dikarya</taxon>
        <taxon>Basidiomycota</taxon>
        <taxon>Agaricomycotina</taxon>
        <taxon>Agaricomycetes</taxon>
        <taxon>Agaricomycetidae</taxon>
        <taxon>Agaricales</taxon>
        <taxon>Marasmiineae</taxon>
        <taxon>Physalacriaceae</taxon>
        <taxon>Armillaria</taxon>
    </lineage>
</organism>
<keyword evidence="1" id="KW-1133">Transmembrane helix</keyword>